<sequence>MVRRFTVIQGGLTGLPSEARGSHAETVDPEAVLVAANDSADPASTWRIDLRSPMTVDAASVSAWRAMLVRNAVRDPLRDPDHLLPLAQHRPAGRRVAVALAWSQDAVTGREALRGVVPLAMPHPIWGGRARPWQPAEALDTALVDNDAASAVDRALRVRLAALRRPIRLVGAIEPVRATAPFRLSLAANRPSRPRSIPAGNLLGTRPHGWEPPASEMLAVTEPDAVRDAVETFLTLDARTARRPIIADPAEASLVRVVSRLFGRRGALRVELLRRAGAIVAGTLHIGTGGASVAWRRVQS</sequence>
<dbReference type="RefSeq" id="WP_238290472.1">
    <property type="nucleotide sequence ID" value="NZ_BPQS01000023.1"/>
</dbReference>
<proteinExistence type="predicted"/>
<evidence type="ECO:0000313" key="1">
    <source>
        <dbReference type="EMBL" id="MDN3570052.1"/>
    </source>
</evidence>
<protein>
    <recommendedName>
        <fullName evidence="3">BioF2-like acetyltransferase domain-containing protein</fullName>
    </recommendedName>
</protein>
<evidence type="ECO:0008006" key="3">
    <source>
        <dbReference type="Google" id="ProtNLM"/>
    </source>
</evidence>
<name>A0ABT8AJK6_9HYPH</name>
<accession>A0ABT8AJK6</accession>
<evidence type="ECO:0000313" key="2">
    <source>
        <dbReference type="Proteomes" id="UP001244297"/>
    </source>
</evidence>
<reference evidence="2" key="1">
    <citation type="journal article" date="2019" name="Int. J. Syst. Evol. Microbiol.">
        <title>The Global Catalogue of Microorganisms (GCM) 10K type strain sequencing project: providing services to taxonomists for standard genome sequencing and annotation.</title>
        <authorList>
            <consortium name="The Broad Institute Genomics Platform"/>
            <consortium name="The Broad Institute Genome Sequencing Center for Infectious Disease"/>
            <person name="Wu L."/>
            <person name="Ma J."/>
        </authorList>
    </citation>
    <scope>NUCLEOTIDE SEQUENCE [LARGE SCALE GENOMIC DNA]</scope>
    <source>
        <strain evidence="2">CECT 7806</strain>
    </source>
</reference>
<dbReference type="EMBL" id="JAUFPT010000013">
    <property type="protein sequence ID" value="MDN3570052.1"/>
    <property type="molecule type" value="Genomic_DNA"/>
</dbReference>
<organism evidence="1 2">
    <name type="scientific">Methylobacterium longum</name>
    <dbReference type="NCBI Taxonomy" id="767694"/>
    <lineage>
        <taxon>Bacteria</taxon>
        <taxon>Pseudomonadati</taxon>
        <taxon>Pseudomonadota</taxon>
        <taxon>Alphaproteobacteria</taxon>
        <taxon>Hyphomicrobiales</taxon>
        <taxon>Methylobacteriaceae</taxon>
        <taxon>Methylobacterium</taxon>
    </lineage>
</organism>
<gene>
    <name evidence="1" type="ORF">QWZ18_05350</name>
</gene>
<comment type="caution">
    <text evidence="1">The sequence shown here is derived from an EMBL/GenBank/DDBJ whole genome shotgun (WGS) entry which is preliminary data.</text>
</comment>
<keyword evidence="2" id="KW-1185">Reference proteome</keyword>
<dbReference type="Proteomes" id="UP001244297">
    <property type="component" value="Unassembled WGS sequence"/>
</dbReference>